<dbReference type="Proteomes" id="UP001197236">
    <property type="component" value="Unassembled WGS sequence"/>
</dbReference>
<dbReference type="InterPro" id="IPR041205">
    <property type="entry name" value="ScsC_N"/>
</dbReference>
<evidence type="ECO:0000259" key="3">
    <source>
        <dbReference type="Pfam" id="PF18312"/>
    </source>
</evidence>
<keyword evidence="1" id="KW-0732">Signal</keyword>
<dbReference type="Gene3D" id="3.40.30.10">
    <property type="entry name" value="Glutaredoxin"/>
    <property type="match status" value="1"/>
</dbReference>
<reference evidence="4 5" key="1">
    <citation type="submission" date="2021-07" db="EMBL/GenBank/DDBJ databases">
        <title>A novel phosphonate cluster across the Pantoea species complex is important for pathogenicity in onion.</title>
        <authorList>
            <person name="Zhao M."/>
            <person name="Stice S."/>
            <person name="Shin G.Y."/>
            <person name="Coutinho T."/>
            <person name="Gitaitis R."/>
            <person name="Kvitko B."/>
            <person name="Dutta B."/>
        </authorList>
    </citation>
    <scope>NUCLEOTIDE SEQUENCE [LARGE SCALE GENOMIC DNA]</scope>
    <source>
        <strain evidence="4 5">BD 382</strain>
    </source>
</reference>
<dbReference type="EMBL" id="JAHVXZ010000016">
    <property type="protein sequence ID" value="MBW1259411.1"/>
    <property type="molecule type" value="Genomic_DNA"/>
</dbReference>
<evidence type="ECO:0000313" key="5">
    <source>
        <dbReference type="Proteomes" id="UP001197236"/>
    </source>
</evidence>
<keyword evidence="5" id="KW-1185">Reference proteome</keyword>
<comment type="caution">
    <text evidence="4">The sequence shown here is derived from an EMBL/GenBank/DDBJ whole genome shotgun (WGS) entry which is preliminary data.</text>
</comment>
<protein>
    <submittedName>
        <fullName evidence="4">Thioredoxin domain-containing protein</fullName>
    </submittedName>
</protein>
<proteinExistence type="predicted"/>
<dbReference type="InterPro" id="IPR012336">
    <property type="entry name" value="Thioredoxin-like_fold"/>
</dbReference>
<feature type="chain" id="PRO_5045642505" evidence="1">
    <location>
        <begin position="23"/>
        <end position="274"/>
    </location>
</feature>
<dbReference type="Pfam" id="PF13462">
    <property type="entry name" value="Thioredoxin_4"/>
    <property type="match status" value="1"/>
</dbReference>
<dbReference type="InterPro" id="IPR036249">
    <property type="entry name" value="Thioredoxin-like_sf"/>
</dbReference>
<gene>
    <name evidence="4" type="ORF">KYI95_19760</name>
</gene>
<sequence>MKKHVKLVAAMLATGFTCAVPAAPADLTPVQQHASAAGDFTPAQQARIGEIAADYLVAHPDVLIEVSKKLQARQNEMKQKAYADAAVKAHRLLMQLDGVPVAGPAGAKVIVTEFFDYECIACSMMSPVMEKVMASNSDVRFAFRDWTIFASRFPESTQASRRGLDIYRQKGAEAYITYHNGIYRTGHNEGKLTPEDIETNAKSAGAGPVNTESYARSDSLIANNDSLAEMLGLTGTPGIVVMPAENANVENTTVIPGVVSEAVMQQAINKAEGK</sequence>
<dbReference type="SUPFAM" id="SSF52833">
    <property type="entry name" value="Thioredoxin-like"/>
    <property type="match status" value="1"/>
</dbReference>
<dbReference type="Pfam" id="PF18312">
    <property type="entry name" value="ScsC_N"/>
    <property type="match status" value="1"/>
</dbReference>
<name>A0ABS6VJH7_9GAMM</name>
<feature type="domain" description="Thioredoxin-like fold" evidence="2">
    <location>
        <begin position="100"/>
        <end position="241"/>
    </location>
</feature>
<dbReference type="RefSeq" id="WP_029571039.1">
    <property type="nucleotide sequence ID" value="NZ_CP193912.1"/>
</dbReference>
<feature type="domain" description="Copper resistance protein ScsC N-terminal" evidence="3">
    <location>
        <begin position="44"/>
        <end position="75"/>
    </location>
</feature>
<evidence type="ECO:0000313" key="4">
    <source>
        <dbReference type="EMBL" id="MBW1259411.1"/>
    </source>
</evidence>
<feature type="signal peptide" evidence="1">
    <location>
        <begin position="1"/>
        <end position="22"/>
    </location>
</feature>
<evidence type="ECO:0000256" key="1">
    <source>
        <dbReference type="SAM" id="SignalP"/>
    </source>
</evidence>
<organism evidence="4 5">
    <name type="scientific">Pantoea allii</name>
    <dbReference type="NCBI Taxonomy" id="574096"/>
    <lineage>
        <taxon>Bacteria</taxon>
        <taxon>Pseudomonadati</taxon>
        <taxon>Pseudomonadota</taxon>
        <taxon>Gammaproteobacteria</taxon>
        <taxon>Enterobacterales</taxon>
        <taxon>Erwiniaceae</taxon>
        <taxon>Pantoea</taxon>
    </lineage>
</organism>
<accession>A0ABS6VJH7</accession>
<evidence type="ECO:0000259" key="2">
    <source>
        <dbReference type="Pfam" id="PF13462"/>
    </source>
</evidence>